<dbReference type="InterPro" id="IPR022764">
    <property type="entry name" value="Peptidase_S54_rhomboid_dom"/>
</dbReference>
<sequence>MEAELGAPGVAEAGGGDGMMGGNVIQRAPREAAAAAAAAAWSDARPLSEQLPTYPATCVLSAVLVTVFLAMWRRRVSAASMGSSYRNLLVRQEWWRVVTAAVAHGGLLHLAFSISSLWSCRRIETELGSWGYLLASAHFVVLAEVFEKMFMHVLLRTGRVVDEVSCGYSGVVFAWIVVLSLRPDAPARVIGGFVFSGFASVVLNLVVVRILIRQSSFVGHLAGVWAGLLFSTGALDFAREDRYWSLGLAAWALAVLLGSLKATTTIPIPLIDYVDLSGRDDLGVGVAPLDWSNREWLEDWAAANA</sequence>
<proteinExistence type="inferred from homology"/>
<dbReference type="eggNOG" id="KOG2632">
    <property type="taxonomic scope" value="Eukaryota"/>
</dbReference>
<evidence type="ECO:0000313" key="11">
    <source>
        <dbReference type="Proteomes" id="UP000002630"/>
    </source>
</evidence>
<gene>
    <name evidence="10" type="ORF">Esi_0103_0048</name>
</gene>
<dbReference type="SUPFAM" id="SSF144091">
    <property type="entry name" value="Rhomboid-like"/>
    <property type="match status" value="1"/>
</dbReference>
<dbReference type="AlphaFoldDB" id="D8LCG2"/>
<evidence type="ECO:0000256" key="2">
    <source>
        <dbReference type="ARBA" id="ARBA00009045"/>
    </source>
</evidence>
<dbReference type="Pfam" id="PF01694">
    <property type="entry name" value="Rhomboid"/>
    <property type="match status" value="1"/>
</dbReference>
<dbReference type="EMBL" id="FN649752">
    <property type="protein sequence ID" value="CBN78198.1"/>
    <property type="molecule type" value="Genomic_DNA"/>
</dbReference>
<evidence type="ECO:0000256" key="3">
    <source>
        <dbReference type="ARBA" id="ARBA00022670"/>
    </source>
</evidence>
<feature type="transmembrane region" description="Helical" evidence="8">
    <location>
        <begin position="94"/>
        <end position="118"/>
    </location>
</feature>
<dbReference type="OrthoDB" id="49134at2759"/>
<protein>
    <recommendedName>
        <fullName evidence="9">Peptidase S54 rhomboid domain-containing protein</fullName>
    </recommendedName>
</protein>
<reference evidence="10 11" key="1">
    <citation type="journal article" date="2010" name="Nature">
        <title>The Ectocarpus genome and the independent evolution of multicellularity in brown algae.</title>
        <authorList>
            <person name="Cock J.M."/>
            <person name="Sterck L."/>
            <person name="Rouze P."/>
            <person name="Scornet D."/>
            <person name="Allen A.E."/>
            <person name="Amoutzias G."/>
            <person name="Anthouard V."/>
            <person name="Artiguenave F."/>
            <person name="Aury J.M."/>
            <person name="Badger J.H."/>
            <person name="Beszteri B."/>
            <person name="Billiau K."/>
            <person name="Bonnet E."/>
            <person name="Bothwell J.H."/>
            <person name="Bowler C."/>
            <person name="Boyen C."/>
            <person name="Brownlee C."/>
            <person name="Carrano C.J."/>
            <person name="Charrier B."/>
            <person name="Cho G.Y."/>
            <person name="Coelho S.M."/>
            <person name="Collen J."/>
            <person name="Corre E."/>
            <person name="Da Silva C."/>
            <person name="Delage L."/>
            <person name="Delaroque N."/>
            <person name="Dittami S.M."/>
            <person name="Doulbeau S."/>
            <person name="Elias M."/>
            <person name="Farnham G."/>
            <person name="Gachon C.M."/>
            <person name="Gschloessl B."/>
            <person name="Heesch S."/>
            <person name="Jabbari K."/>
            <person name="Jubin C."/>
            <person name="Kawai H."/>
            <person name="Kimura K."/>
            <person name="Kloareg B."/>
            <person name="Kupper F.C."/>
            <person name="Lang D."/>
            <person name="Le Bail A."/>
            <person name="Leblanc C."/>
            <person name="Lerouge P."/>
            <person name="Lohr M."/>
            <person name="Lopez P.J."/>
            <person name="Martens C."/>
            <person name="Maumus F."/>
            <person name="Michel G."/>
            <person name="Miranda-Saavedra D."/>
            <person name="Morales J."/>
            <person name="Moreau H."/>
            <person name="Motomura T."/>
            <person name="Nagasato C."/>
            <person name="Napoli C.A."/>
            <person name="Nelson D.R."/>
            <person name="Nyvall-Collen P."/>
            <person name="Peters A.F."/>
            <person name="Pommier C."/>
            <person name="Potin P."/>
            <person name="Poulain J."/>
            <person name="Quesneville H."/>
            <person name="Read B."/>
            <person name="Rensing S.A."/>
            <person name="Ritter A."/>
            <person name="Rousvoal S."/>
            <person name="Samanta M."/>
            <person name="Samson G."/>
            <person name="Schroeder D.C."/>
            <person name="Segurens B."/>
            <person name="Strittmatter M."/>
            <person name="Tonon T."/>
            <person name="Tregear J.W."/>
            <person name="Valentin K."/>
            <person name="von Dassow P."/>
            <person name="Yamagishi T."/>
            <person name="Van de Peer Y."/>
            <person name="Wincker P."/>
        </authorList>
    </citation>
    <scope>NUCLEOTIDE SEQUENCE [LARGE SCALE GENOMIC DNA]</scope>
    <source>
        <strain evidence="11">Ec32 / CCAP1310/4</strain>
    </source>
</reference>
<comment type="subcellular location">
    <subcellularLocation>
        <location evidence="1">Membrane</location>
        <topology evidence="1">Multi-pass membrane protein</topology>
    </subcellularLocation>
</comment>
<dbReference type="OMA" id="AREDRYW"/>
<keyword evidence="5" id="KW-0378">Hydrolase</keyword>
<keyword evidence="4 8" id="KW-0812">Transmembrane</keyword>
<feature type="domain" description="Peptidase S54 rhomboid" evidence="9">
    <location>
        <begin position="92"/>
        <end position="232"/>
    </location>
</feature>
<dbReference type="STRING" id="2880.D8LCG2"/>
<dbReference type="InParanoid" id="D8LCG2"/>
<dbReference type="InterPro" id="IPR035952">
    <property type="entry name" value="Rhomboid-like_sf"/>
</dbReference>
<feature type="transmembrane region" description="Helical" evidence="8">
    <location>
        <begin position="166"/>
        <end position="183"/>
    </location>
</feature>
<evidence type="ECO:0000256" key="8">
    <source>
        <dbReference type="SAM" id="Phobius"/>
    </source>
</evidence>
<dbReference type="GO" id="GO:0006508">
    <property type="term" value="P:proteolysis"/>
    <property type="evidence" value="ECO:0007669"/>
    <property type="project" value="UniProtKB-KW"/>
</dbReference>
<name>D8LCG2_ECTSI</name>
<feature type="transmembrane region" description="Helical" evidence="8">
    <location>
        <begin position="54"/>
        <end position="73"/>
    </location>
</feature>
<feature type="transmembrane region" description="Helical" evidence="8">
    <location>
        <begin position="130"/>
        <end position="146"/>
    </location>
</feature>
<keyword evidence="11" id="KW-1185">Reference proteome</keyword>
<feature type="transmembrane region" description="Helical" evidence="8">
    <location>
        <begin position="189"/>
        <end position="212"/>
    </location>
</feature>
<evidence type="ECO:0000256" key="7">
    <source>
        <dbReference type="ARBA" id="ARBA00023136"/>
    </source>
</evidence>
<organism evidence="10 11">
    <name type="scientific">Ectocarpus siliculosus</name>
    <name type="common">Brown alga</name>
    <name type="synonym">Conferva siliculosa</name>
    <dbReference type="NCBI Taxonomy" id="2880"/>
    <lineage>
        <taxon>Eukaryota</taxon>
        <taxon>Sar</taxon>
        <taxon>Stramenopiles</taxon>
        <taxon>Ochrophyta</taxon>
        <taxon>PX clade</taxon>
        <taxon>Phaeophyceae</taxon>
        <taxon>Ectocarpales</taxon>
        <taxon>Ectocarpaceae</taxon>
        <taxon>Ectocarpus</taxon>
    </lineage>
</organism>
<comment type="similarity">
    <text evidence="2">Belongs to the peptidase S54 family.</text>
</comment>
<evidence type="ECO:0000259" key="9">
    <source>
        <dbReference type="Pfam" id="PF01694"/>
    </source>
</evidence>
<dbReference type="Proteomes" id="UP000002630">
    <property type="component" value="Linkage Group LG27"/>
</dbReference>
<evidence type="ECO:0000256" key="5">
    <source>
        <dbReference type="ARBA" id="ARBA00022801"/>
    </source>
</evidence>
<dbReference type="GO" id="GO:0004252">
    <property type="term" value="F:serine-type endopeptidase activity"/>
    <property type="evidence" value="ECO:0007669"/>
    <property type="project" value="InterPro"/>
</dbReference>
<keyword evidence="6 8" id="KW-1133">Transmembrane helix</keyword>
<feature type="transmembrane region" description="Helical" evidence="8">
    <location>
        <begin position="243"/>
        <end position="260"/>
    </location>
</feature>
<keyword evidence="7 8" id="KW-0472">Membrane</keyword>
<evidence type="ECO:0000256" key="4">
    <source>
        <dbReference type="ARBA" id="ARBA00022692"/>
    </source>
</evidence>
<evidence type="ECO:0000313" key="10">
    <source>
        <dbReference type="EMBL" id="CBN78198.1"/>
    </source>
</evidence>
<accession>D8LCG2</accession>
<dbReference type="PANTHER" id="PTHR43066:SF1">
    <property type="entry name" value="RHOMBOID PROTEIN 2"/>
    <property type="match status" value="1"/>
</dbReference>
<evidence type="ECO:0000256" key="1">
    <source>
        <dbReference type="ARBA" id="ARBA00004141"/>
    </source>
</evidence>
<keyword evidence="3" id="KW-0645">Protease</keyword>
<evidence type="ECO:0000256" key="6">
    <source>
        <dbReference type="ARBA" id="ARBA00022989"/>
    </source>
</evidence>
<dbReference type="GO" id="GO:0016020">
    <property type="term" value="C:membrane"/>
    <property type="evidence" value="ECO:0007669"/>
    <property type="project" value="UniProtKB-SubCell"/>
</dbReference>
<dbReference type="EMBL" id="FN647715">
    <property type="protein sequence ID" value="CBN78198.1"/>
    <property type="molecule type" value="Genomic_DNA"/>
</dbReference>
<feature type="transmembrane region" description="Helical" evidence="8">
    <location>
        <begin position="217"/>
        <end position="237"/>
    </location>
</feature>
<dbReference type="PANTHER" id="PTHR43066">
    <property type="entry name" value="RHOMBOID-RELATED PROTEIN"/>
    <property type="match status" value="1"/>
</dbReference>
<dbReference type="Gene3D" id="1.20.1540.10">
    <property type="entry name" value="Rhomboid-like"/>
    <property type="match status" value="1"/>
</dbReference>